<organism evidence="6 7">
    <name type="scientific">Croceibacterium selenioxidans</name>
    <dbReference type="NCBI Taxonomy" id="2838833"/>
    <lineage>
        <taxon>Bacteria</taxon>
        <taxon>Pseudomonadati</taxon>
        <taxon>Pseudomonadota</taxon>
        <taxon>Alphaproteobacteria</taxon>
        <taxon>Sphingomonadales</taxon>
        <taxon>Erythrobacteraceae</taxon>
        <taxon>Croceibacterium</taxon>
    </lineage>
</organism>
<name>A0ABS5W5I8_9SPHN</name>
<evidence type="ECO:0000313" key="6">
    <source>
        <dbReference type="EMBL" id="MBT2135023.1"/>
    </source>
</evidence>
<dbReference type="PANTHER" id="PTHR47870:SF1">
    <property type="entry name" value="CYTOCHROME C-TYPE BIOGENESIS PROTEIN CCMH"/>
    <property type="match status" value="1"/>
</dbReference>
<dbReference type="InterPro" id="IPR011990">
    <property type="entry name" value="TPR-like_helical_dom_sf"/>
</dbReference>
<dbReference type="InterPro" id="IPR019734">
    <property type="entry name" value="TPR_rpt"/>
</dbReference>
<keyword evidence="2" id="KW-0201">Cytochrome c-type biogenesis</keyword>
<dbReference type="InterPro" id="IPR051263">
    <property type="entry name" value="C-type_cytochrome_biogenesis"/>
</dbReference>
<dbReference type="InterPro" id="IPR056413">
    <property type="entry name" value="TPR_CcmH_CycH"/>
</dbReference>
<dbReference type="SUPFAM" id="SSF48452">
    <property type="entry name" value="TPR-like"/>
    <property type="match status" value="1"/>
</dbReference>
<dbReference type="Pfam" id="PF23914">
    <property type="entry name" value="TPR_CcmH_CycH"/>
    <property type="match status" value="1"/>
</dbReference>
<dbReference type="RefSeq" id="WP_214536615.1">
    <property type="nucleotide sequence ID" value="NZ_JAHFVK010000002.1"/>
</dbReference>
<gene>
    <name evidence="6" type="ORF">KK137_11820</name>
</gene>
<dbReference type="PROSITE" id="PS50005">
    <property type="entry name" value="TPR"/>
    <property type="match status" value="1"/>
</dbReference>
<comment type="caution">
    <text evidence="6">The sequence shown here is derived from an EMBL/GenBank/DDBJ whole genome shotgun (WGS) entry which is preliminary data.</text>
</comment>
<feature type="repeat" description="TPR" evidence="4">
    <location>
        <begin position="61"/>
        <end position="94"/>
    </location>
</feature>
<evidence type="ECO:0000256" key="2">
    <source>
        <dbReference type="ARBA" id="ARBA00022748"/>
    </source>
</evidence>
<feature type="domain" description="Cytochrome c-type biogenesis protein H TPR" evidence="5">
    <location>
        <begin position="52"/>
        <end position="165"/>
    </location>
</feature>
<proteinExistence type="predicted"/>
<evidence type="ECO:0000256" key="1">
    <source>
        <dbReference type="ARBA" id="ARBA00022737"/>
    </source>
</evidence>
<evidence type="ECO:0000313" key="7">
    <source>
        <dbReference type="Proteomes" id="UP000811255"/>
    </source>
</evidence>
<protein>
    <submittedName>
        <fullName evidence="6">Tetratricopeptide repeat protein</fullName>
    </submittedName>
</protein>
<sequence length="297" mass="31663">MKFVLQKIGAGGLAALAAVALAVGVIGYRLVGPSAEAPSESGKADPLADLERGVDEEPGNAGAWQKLGFAYFELGRFDEAATAYRRATEADPDSAVLWSSLGEALVMASERDPMPGPAREAFRKAAQLDRKDPRARYFLAVEKDLSGDHKGAITDWVALLGETPPGAPWEADLRRTIEQVGKINSIDVASQLAAAETLRPKSVPAMAGIPGPSQEQLAAASRMRPSEQQDMAEGMVERLASRLEREPGNLEGWIMLMRSYQTLGREGDARKALQSALAANPQERAELEAAAKTLGVS</sequence>
<dbReference type="PANTHER" id="PTHR47870">
    <property type="entry name" value="CYTOCHROME C-TYPE BIOGENESIS PROTEIN CCMH"/>
    <property type="match status" value="1"/>
</dbReference>
<keyword evidence="7" id="KW-1185">Reference proteome</keyword>
<evidence type="ECO:0000259" key="5">
    <source>
        <dbReference type="Pfam" id="PF23914"/>
    </source>
</evidence>
<accession>A0ABS5W5I8</accession>
<reference evidence="6 7" key="1">
    <citation type="submission" date="2021-05" db="EMBL/GenBank/DDBJ databases">
        <title>Croceibacterium sp. LX-88 genome sequence.</title>
        <authorList>
            <person name="Luo X."/>
        </authorList>
    </citation>
    <scope>NUCLEOTIDE SEQUENCE [LARGE SCALE GENOMIC DNA]</scope>
    <source>
        <strain evidence="6 7">LX-88</strain>
    </source>
</reference>
<evidence type="ECO:0000256" key="4">
    <source>
        <dbReference type="PROSITE-ProRule" id="PRU00339"/>
    </source>
</evidence>
<dbReference type="SMART" id="SM00028">
    <property type="entry name" value="TPR"/>
    <property type="match status" value="3"/>
</dbReference>
<dbReference type="Proteomes" id="UP000811255">
    <property type="component" value="Unassembled WGS sequence"/>
</dbReference>
<evidence type="ECO:0000256" key="3">
    <source>
        <dbReference type="ARBA" id="ARBA00022803"/>
    </source>
</evidence>
<dbReference type="PROSITE" id="PS50293">
    <property type="entry name" value="TPR_REGION"/>
    <property type="match status" value="1"/>
</dbReference>
<keyword evidence="3 4" id="KW-0802">TPR repeat</keyword>
<dbReference type="Gene3D" id="1.25.40.10">
    <property type="entry name" value="Tetratricopeptide repeat domain"/>
    <property type="match status" value="2"/>
</dbReference>
<dbReference type="EMBL" id="JAHFVK010000002">
    <property type="protein sequence ID" value="MBT2135023.1"/>
    <property type="molecule type" value="Genomic_DNA"/>
</dbReference>
<keyword evidence="1" id="KW-0677">Repeat</keyword>